<dbReference type="eggNOG" id="COG1722">
    <property type="taxonomic scope" value="Bacteria"/>
</dbReference>
<proteinExistence type="inferred from homology"/>
<keyword evidence="2 6" id="KW-0963">Cytoplasm</keyword>
<dbReference type="GO" id="GO:0009318">
    <property type="term" value="C:exodeoxyribonuclease VII complex"/>
    <property type="evidence" value="ECO:0007669"/>
    <property type="project" value="UniProtKB-UniRule"/>
</dbReference>
<name>F2NGF5_DESAR</name>
<dbReference type="InterPro" id="IPR003761">
    <property type="entry name" value="Exonuc_VII_S"/>
</dbReference>
<evidence type="ECO:0000313" key="7">
    <source>
        <dbReference type="EMBL" id="AEB08568.1"/>
    </source>
</evidence>
<sequence length="82" mass="9205">MAKNSFEENLRALEDILQQLEHGDLPLEAALARFEAGMRLIRLCTEQLDAVDRKVEILLQDEAGNLITRPFLTPNEAKGSDV</sequence>
<comment type="function">
    <text evidence="6">Bidirectionally degrades single-stranded DNA into large acid-insoluble oligonucleotides, which are then degraded further into small acid-soluble oligonucleotides.</text>
</comment>
<dbReference type="Pfam" id="PF02609">
    <property type="entry name" value="Exonuc_VII_S"/>
    <property type="match status" value="1"/>
</dbReference>
<gene>
    <name evidence="6" type="primary">xseB</name>
    <name evidence="7" type="ordered locus">Desac_0687</name>
</gene>
<dbReference type="RefSeq" id="WP_013705681.1">
    <property type="nucleotide sequence ID" value="NC_015388.1"/>
</dbReference>
<dbReference type="SUPFAM" id="SSF116842">
    <property type="entry name" value="XseB-like"/>
    <property type="match status" value="1"/>
</dbReference>
<dbReference type="NCBIfam" id="TIGR01280">
    <property type="entry name" value="xseB"/>
    <property type="match status" value="1"/>
</dbReference>
<dbReference type="GO" id="GO:0008855">
    <property type="term" value="F:exodeoxyribonuclease VII activity"/>
    <property type="evidence" value="ECO:0007669"/>
    <property type="project" value="UniProtKB-UniRule"/>
</dbReference>
<dbReference type="HOGENOM" id="CLU_145918_3_3_7"/>
<comment type="subcellular location">
    <subcellularLocation>
        <location evidence="6">Cytoplasm</location>
    </subcellularLocation>
</comment>
<evidence type="ECO:0000256" key="4">
    <source>
        <dbReference type="ARBA" id="ARBA00022801"/>
    </source>
</evidence>
<dbReference type="GO" id="GO:0006308">
    <property type="term" value="P:DNA catabolic process"/>
    <property type="evidence" value="ECO:0007669"/>
    <property type="project" value="UniProtKB-UniRule"/>
</dbReference>
<comment type="subunit">
    <text evidence="6">Heterooligomer composed of large and small subunits.</text>
</comment>
<accession>F2NGF5</accession>
<dbReference type="PANTHER" id="PTHR34137">
    <property type="entry name" value="EXODEOXYRIBONUCLEASE 7 SMALL SUBUNIT"/>
    <property type="match status" value="1"/>
</dbReference>
<dbReference type="KEGG" id="dao:Desac_0687"/>
<dbReference type="GO" id="GO:0005829">
    <property type="term" value="C:cytosol"/>
    <property type="evidence" value="ECO:0007669"/>
    <property type="project" value="TreeGrafter"/>
</dbReference>
<dbReference type="OrthoDB" id="5523157at2"/>
<protein>
    <recommendedName>
        <fullName evidence="6">Exodeoxyribonuclease 7 small subunit</fullName>
        <ecNumber evidence="6">3.1.11.6</ecNumber>
    </recommendedName>
    <alternativeName>
        <fullName evidence="6">Exodeoxyribonuclease VII small subunit</fullName>
        <shortName evidence="6">Exonuclease VII small subunit</shortName>
    </alternativeName>
</protein>
<evidence type="ECO:0000256" key="5">
    <source>
        <dbReference type="ARBA" id="ARBA00022839"/>
    </source>
</evidence>
<dbReference type="AlphaFoldDB" id="F2NGF5"/>
<evidence type="ECO:0000313" key="8">
    <source>
        <dbReference type="Proteomes" id="UP000000483"/>
    </source>
</evidence>
<dbReference type="Proteomes" id="UP000000483">
    <property type="component" value="Chromosome"/>
</dbReference>
<comment type="catalytic activity">
    <reaction evidence="6">
        <text>Exonucleolytic cleavage in either 5'- to 3'- or 3'- to 5'-direction to yield nucleoside 5'-phosphates.</text>
        <dbReference type="EC" id="3.1.11.6"/>
    </reaction>
</comment>
<evidence type="ECO:0000256" key="1">
    <source>
        <dbReference type="ARBA" id="ARBA00009998"/>
    </source>
</evidence>
<dbReference type="InterPro" id="IPR037004">
    <property type="entry name" value="Exonuc_VII_ssu_sf"/>
</dbReference>
<dbReference type="HAMAP" id="MF_00337">
    <property type="entry name" value="Exonuc_7_S"/>
    <property type="match status" value="1"/>
</dbReference>
<dbReference type="EMBL" id="CP002629">
    <property type="protein sequence ID" value="AEB08568.1"/>
    <property type="molecule type" value="Genomic_DNA"/>
</dbReference>
<evidence type="ECO:0000256" key="6">
    <source>
        <dbReference type="HAMAP-Rule" id="MF_00337"/>
    </source>
</evidence>
<comment type="similarity">
    <text evidence="1 6">Belongs to the XseB family.</text>
</comment>
<dbReference type="PANTHER" id="PTHR34137:SF1">
    <property type="entry name" value="EXODEOXYRIBONUCLEASE 7 SMALL SUBUNIT"/>
    <property type="match status" value="1"/>
</dbReference>
<reference evidence="7 8" key="1">
    <citation type="journal article" date="2011" name="Stand. Genomic Sci.">
        <title>Complete genome sequence of the acetate-degrading sulfate reducer Desulfobacca acetoxidans type strain (ASRB2).</title>
        <authorList>
            <person name="Goker M."/>
            <person name="Teshima H."/>
            <person name="Lapidus A."/>
            <person name="Nolan M."/>
            <person name="Lucas S."/>
            <person name="Hammon N."/>
            <person name="Deshpande S."/>
            <person name="Cheng J.F."/>
            <person name="Tapia R."/>
            <person name="Han C."/>
            <person name="Goodwin L."/>
            <person name="Pitluck S."/>
            <person name="Huntemann M."/>
            <person name="Liolios K."/>
            <person name="Ivanova N."/>
            <person name="Pagani I."/>
            <person name="Mavromatis K."/>
            <person name="Ovchinikova G."/>
            <person name="Pati A."/>
            <person name="Chen A."/>
            <person name="Palaniappan K."/>
            <person name="Land M."/>
            <person name="Hauser L."/>
            <person name="Brambilla E.M."/>
            <person name="Rohde M."/>
            <person name="Spring S."/>
            <person name="Detter J.C."/>
            <person name="Woyke T."/>
            <person name="Bristow J."/>
            <person name="Eisen J.A."/>
            <person name="Markowitz V."/>
            <person name="Hugenholtz P."/>
            <person name="Kyrpides N.C."/>
            <person name="Klenk H.P."/>
        </authorList>
    </citation>
    <scope>NUCLEOTIDE SEQUENCE [LARGE SCALE GENOMIC DNA]</scope>
    <source>
        <strain evidence="8">ATCC 700848 / DSM 11109 / ASRB2</strain>
    </source>
</reference>
<keyword evidence="5 6" id="KW-0269">Exonuclease</keyword>
<keyword evidence="3 6" id="KW-0540">Nuclease</keyword>
<dbReference type="Gene3D" id="1.10.287.1040">
    <property type="entry name" value="Exonuclease VII, small subunit"/>
    <property type="match status" value="1"/>
</dbReference>
<organism evidence="7 8">
    <name type="scientific">Desulfobacca acetoxidans (strain ATCC 700848 / DSM 11109 / ASRB2)</name>
    <dbReference type="NCBI Taxonomy" id="880072"/>
    <lineage>
        <taxon>Bacteria</taxon>
        <taxon>Pseudomonadati</taxon>
        <taxon>Thermodesulfobacteriota</taxon>
        <taxon>Desulfobaccia</taxon>
        <taxon>Desulfobaccales</taxon>
        <taxon>Desulfobaccaceae</taxon>
        <taxon>Desulfobacca</taxon>
    </lineage>
</organism>
<evidence type="ECO:0000256" key="2">
    <source>
        <dbReference type="ARBA" id="ARBA00022490"/>
    </source>
</evidence>
<evidence type="ECO:0000256" key="3">
    <source>
        <dbReference type="ARBA" id="ARBA00022722"/>
    </source>
</evidence>
<dbReference type="EC" id="3.1.11.6" evidence="6"/>
<dbReference type="STRING" id="880072.Desac_0687"/>
<reference evidence="8" key="2">
    <citation type="submission" date="2011-03" db="EMBL/GenBank/DDBJ databases">
        <title>The complete genome of Desulfobacca acetoxidans DSM 11109.</title>
        <authorList>
            <consortium name="US DOE Joint Genome Institute (JGI-PGF)"/>
            <person name="Lucas S."/>
            <person name="Copeland A."/>
            <person name="Lapidus A."/>
            <person name="Bruce D."/>
            <person name="Goodwin L."/>
            <person name="Pitluck S."/>
            <person name="Peters L."/>
            <person name="Kyrpides N."/>
            <person name="Mavromatis K."/>
            <person name="Ivanova N."/>
            <person name="Ovchinnikova G."/>
            <person name="Teshima H."/>
            <person name="Detter J.C."/>
            <person name="Han C."/>
            <person name="Land M."/>
            <person name="Hauser L."/>
            <person name="Markowitz V."/>
            <person name="Cheng J.-F."/>
            <person name="Hugenholtz P."/>
            <person name="Woyke T."/>
            <person name="Wu D."/>
            <person name="Spring S."/>
            <person name="Schueler E."/>
            <person name="Brambilla E."/>
            <person name="Klenk H.-P."/>
            <person name="Eisen J.A."/>
        </authorList>
    </citation>
    <scope>NUCLEOTIDE SEQUENCE [LARGE SCALE GENOMIC DNA]</scope>
    <source>
        <strain evidence="8">ATCC 700848 / DSM 11109 / ASRB2</strain>
    </source>
</reference>
<keyword evidence="4 6" id="KW-0378">Hydrolase</keyword>
<keyword evidence="8" id="KW-1185">Reference proteome</keyword>